<dbReference type="GO" id="GO:0005737">
    <property type="term" value="C:cytoplasm"/>
    <property type="evidence" value="ECO:0007669"/>
    <property type="project" value="TreeGrafter"/>
</dbReference>
<gene>
    <name evidence="8" type="ORF">Cadr_000027005</name>
</gene>
<comment type="catalytic activity">
    <reaction evidence="3">
        <text>Couples ATP hydrolysis with the unwinding of duplex DNA by translocating in the 3'-5' direction.</text>
        <dbReference type="EC" id="5.6.2.4"/>
    </reaction>
</comment>
<feature type="domain" description="Helicase ATP-binding" evidence="6">
    <location>
        <begin position="98"/>
        <end position="262"/>
    </location>
</feature>
<evidence type="ECO:0000259" key="7">
    <source>
        <dbReference type="PROSITE" id="PS51194"/>
    </source>
</evidence>
<evidence type="ECO:0000313" key="8">
    <source>
        <dbReference type="EMBL" id="KAB1253817.1"/>
    </source>
</evidence>
<evidence type="ECO:0000259" key="6">
    <source>
        <dbReference type="PROSITE" id="PS51192"/>
    </source>
</evidence>
<dbReference type="GO" id="GO:0005694">
    <property type="term" value="C:chromosome"/>
    <property type="evidence" value="ECO:0007669"/>
    <property type="project" value="TreeGrafter"/>
</dbReference>
<keyword evidence="8" id="KW-0547">Nucleotide-binding</keyword>
<comment type="caution">
    <text evidence="8">The sequence shown here is derived from an EMBL/GenBank/DDBJ whole genome shotgun (WGS) entry which is preliminary data.</text>
</comment>
<dbReference type="GO" id="GO:0009378">
    <property type="term" value="F:four-way junction helicase activity"/>
    <property type="evidence" value="ECO:0007669"/>
    <property type="project" value="TreeGrafter"/>
</dbReference>
<keyword evidence="9" id="KW-1185">Reference proteome</keyword>
<feature type="region of interest" description="Disordered" evidence="5">
    <location>
        <begin position="197"/>
        <end position="220"/>
    </location>
</feature>
<dbReference type="STRING" id="9838.ENSCDRP00005013660"/>
<comment type="similarity">
    <text evidence="1">Belongs to the helicase family. RecQ subfamily.</text>
</comment>
<dbReference type="GO" id="GO:0000724">
    <property type="term" value="P:double-strand break repair via homologous recombination"/>
    <property type="evidence" value="ECO:0007669"/>
    <property type="project" value="TreeGrafter"/>
</dbReference>
<keyword evidence="8" id="KW-0067">ATP-binding</keyword>
<protein>
    <recommendedName>
        <fullName evidence="4">DNA 3'-5' helicase</fullName>
        <ecNumber evidence="4">5.6.2.4</ecNumber>
    </recommendedName>
</protein>
<dbReference type="InterPro" id="IPR014001">
    <property type="entry name" value="Helicase_ATP-bd"/>
</dbReference>
<name>A0A5N4C4P0_CAMDR</name>
<evidence type="ECO:0000256" key="5">
    <source>
        <dbReference type="SAM" id="MobiDB-lite"/>
    </source>
</evidence>
<dbReference type="Proteomes" id="UP000299084">
    <property type="component" value="Unassembled WGS sequence"/>
</dbReference>
<evidence type="ECO:0000256" key="4">
    <source>
        <dbReference type="ARBA" id="ARBA00034808"/>
    </source>
</evidence>
<dbReference type="GO" id="GO:0043138">
    <property type="term" value="F:3'-5' DNA helicase activity"/>
    <property type="evidence" value="ECO:0007669"/>
    <property type="project" value="UniProtKB-EC"/>
</dbReference>
<accession>A0A5N4C4P0</accession>
<dbReference type="AlphaFoldDB" id="A0A5N4C4P0"/>
<feature type="domain" description="Helicase C-terminal" evidence="7">
    <location>
        <begin position="283"/>
        <end position="457"/>
    </location>
</feature>
<keyword evidence="8" id="KW-0347">Helicase</keyword>
<dbReference type="PROSITE" id="PS51194">
    <property type="entry name" value="HELICASE_CTER"/>
    <property type="match status" value="1"/>
</dbReference>
<dbReference type="InterPro" id="IPR027417">
    <property type="entry name" value="P-loop_NTPase"/>
</dbReference>
<reference evidence="8 9" key="1">
    <citation type="journal article" date="2019" name="Mol. Ecol. Resour.">
        <title>Improving Illumina assemblies with Hi-C and long reads: an example with the North African dromedary.</title>
        <authorList>
            <person name="Elbers J.P."/>
            <person name="Rogers M.F."/>
            <person name="Perelman P.L."/>
            <person name="Proskuryakova A.A."/>
            <person name="Serdyukova N.A."/>
            <person name="Johnson W.E."/>
            <person name="Horin P."/>
            <person name="Corander J."/>
            <person name="Murphy D."/>
            <person name="Burger P.A."/>
        </authorList>
    </citation>
    <scope>NUCLEOTIDE SEQUENCE [LARGE SCALE GENOMIC DNA]</scope>
    <source>
        <strain evidence="8">Drom800</strain>
        <tissue evidence="8">Blood</tissue>
    </source>
</reference>
<feature type="region of interest" description="Disordered" evidence="5">
    <location>
        <begin position="18"/>
        <end position="40"/>
    </location>
</feature>
<dbReference type="GO" id="GO:0000723">
    <property type="term" value="P:telomere maintenance"/>
    <property type="evidence" value="ECO:0007669"/>
    <property type="project" value="TreeGrafter"/>
</dbReference>
<organism evidence="8 9">
    <name type="scientific">Camelus dromedarius</name>
    <name type="common">Dromedary</name>
    <name type="synonym">Arabian camel</name>
    <dbReference type="NCBI Taxonomy" id="9838"/>
    <lineage>
        <taxon>Eukaryota</taxon>
        <taxon>Metazoa</taxon>
        <taxon>Chordata</taxon>
        <taxon>Craniata</taxon>
        <taxon>Vertebrata</taxon>
        <taxon>Euteleostomi</taxon>
        <taxon>Mammalia</taxon>
        <taxon>Eutheria</taxon>
        <taxon>Laurasiatheria</taxon>
        <taxon>Artiodactyla</taxon>
        <taxon>Tylopoda</taxon>
        <taxon>Camelidae</taxon>
        <taxon>Camelus</taxon>
    </lineage>
</organism>
<evidence type="ECO:0000256" key="1">
    <source>
        <dbReference type="ARBA" id="ARBA00005446"/>
    </source>
</evidence>
<dbReference type="PROSITE" id="PS51192">
    <property type="entry name" value="HELICASE_ATP_BIND_1"/>
    <property type="match status" value="1"/>
</dbReference>
<dbReference type="EMBL" id="JWIN03000035">
    <property type="protein sequence ID" value="KAB1253817.1"/>
    <property type="molecule type" value="Genomic_DNA"/>
</dbReference>
<evidence type="ECO:0000256" key="3">
    <source>
        <dbReference type="ARBA" id="ARBA00034617"/>
    </source>
</evidence>
<keyword evidence="2" id="KW-0413">Isomerase</keyword>
<dbReference type="Pfam" id="PF00271">
    <property type="entry name" value="Helicase_C"/>
    <property type="match status" value="1"/>
</dbReference>
<dbReference type="GO" id="GO:0005634">
    <property type="term" value="C:nucleus"/>
    <property type="evidence" value="ECO:0007669"/>
    <property type="project" value="TreeGrafter"/>
</dbReference>
<dbReference type="PANTHER" id="PTHR13710:SF108">
    <property type="entry name" value="ATP-DEPENDENT DNA HELICASE Q4"/>
    <property type="match status" value="1"/>
</dbReference>
<dbReference type="SMART" id="SM00490">
    <property type="entry name" value="HELICc"/>
    <property type="match status" value="1"/>
</dbReference>
<feature type="compositionally biased region" description="Low complexity" evidence="5">
    <location>
        <begin position="197"/>
        <end position="207"/>
    </location>
</feature>
<proteinExistence type="inferred from homology"/>
<dbReference type="InterPro" id="IPR001650">
    <property type="entry name" value="Helicase_C-like"/>
</dbReference>
<dbReference type="SUPFAM" id="SSF52540">
    <property type="entry name" value="P-loop containing nucleoside triphosphate hydrolases"/>
    <property type="match status" value="2"/>
</dbReference>
<evidence type="ECO:0000313" key="9">
    <source>
        <dbReference type="Proteomes" id="UP000299084"/>
    </source>
</evidence>
<dbReference type="PANTHER" id="PTHR13710">
    <property type="entry name" value="DNA HELICASE RECQ FAMILY MEMBER"/>
    <property type="match status" value="1"/>
</dbReference>
<feature type="compositionally biased region" description="Basic residues" evidence="5">
    <location>
        <begin position="18"/>
        <end position="27"/>
    </location>
</feature>
<sequence>MKQKRCVRGPTLQGRLLRKQTWRQKWQKKGEEDAEPAGSELLVPLGESVPEVPCPPPTVPPLYPPGPSGQVADTPAEVFQALEQLGHRAFRPGQECVVMRILSGMSTLLVLPTGADNSLCYQLPTLLYSWHSPCLALVISPLMSLMDDQVSGLPPVLKAACIHLGMTGRQRDSALQKVQSAQRRWLGLGPGVLPSSLSSPQLPSLASTRPAASLSGPTTSGPATCVSARERLGVSCFLGLTATATRSTARYVAQHLGVAEEYVLGGPVTIPANLRLSVSTDKDPDQALVTLLQSDHFHALGSVIIYCNRLEDMERVAALLRTCLREAWAPGPGGQALEAVAEAYHASMCSRERRRVQRAFMEGRLWVVVATVAFGMGLDRPDVRAMLHLGLPPSFESYVQAAVGAGRDGQPTHCHLFLRPQGEDLWELRRHVHANTVDFLAVKKLAQCVFPLCACAQRPPEQEGAIETLLCYLELYPQRWLKLLAPTYARCHLRCPRGATQLQALARRCLPLAVCLAWQPPENTAALGPRAQDPECASGHGVLVEFRELAFHLYSPGDLTAQEKDEICDFLHGRVQAREPDALASLHRTFWAFHSIAFPSCGPCLEQPSEDRSSQLKALLSRYFEDEGPGDREEEQGPEPGQAQLPAWEEQIFRDIRHLLSSWPKQQFSGRAVAWVFHSIRSPRCLAQVYGRDRCFWRKCLLLSFHALMHLATEEALLWGR</sequence>
<keyword evidence="8" id="KW-0378">Hydrolase</keyword>
<evidence type="ECO:0000256" key="2">
    <source>
        <dbReference type="ARBA" id="ARBA00023235"/>
    </source>
</evidence>
<dbReference type="EC" id="5.6.2.4" evidence="4"/>
<dbReference type="Gene3D" id="3.40.50.300">
    <property type="entry name" value="P-loop containing nucleotide triphosphate hydrolases"/>
    <property type="match status" value="2"/>
</dbReference>